<organism evidence="2 3">
    <name type="scientific">[Torrubiella] hemipterigena</name>
    <dbReference type="NCBI Taxonomy" id="1531966"/>
    <lineage>
        <taxon>Eukaryota</taxon>
        <taxon>Fungi</taxon>
        <taxon>Dikarya</taxon>
        <taxon>Ascomycota</taxon>
        <taxon>Pezizomycotina</taxon>
        <taxon>Sordariomycetes</taxon>
        <taxon>Hypocreomycetidae</taxon>
        <taxon>Hypocreales</taxon>
        <taxon>Clavicipitaceae</taxon>
        <taxon>Clavicipitaceae incertae sedis</taxon>
        <taxon>'Torrubiella' clade</taxon>
    </lineage>
</organism>
<evidence type="ECO:0000313" key="2">
    <source>
        <dbReference type="EMBL" id="CEJ94333.1"/>
    </source>
</evidence>
<dbReference type="AlphaFoldDB" id="A0A0A1TR45"/>
<evidence type="ECO:0000313" key="3">
    <source>
        <dbReference type="Proteomes" id="UP000039046"/>
    </source>
</evidence>
<dbReference type="HOGENOM" id="CLU_1897662_0_0_1"/>
<gene>
    <name evidence="2" type="ORF">VHEMI09871</name>
</gene>
<keyword evidence="3" id="KW-1185">Reference proteome</keyword>
<feature type="transmembrane region" description="Helical" evidence="1">
    <location>
        <begin position="53"/>
        <end position="74"/>
    </location>
</feature>
<protein>
    <submittedName>
        <fullName evidence="2">Uncharacterized protein</fullName>
    </submittedName>
</protein>
<dbReference type="EMBL" id="CDHN01000006">
    <property type="protein sequence ID" value="CEJ94333.1"/>
    <property type="molecule type" value="Genomic_DNA"/>
</dbReference>
<proteinExistence type="predicted"/>
<keyword evidence="1" id="KW-0812">Transmembrane</keyword>
<keyword evidence="1" id="KW-0472">Membrane</keyword>
<evidence type="ECO:0000256" key="1">
    <source>
        <dbReference type="SAM" id="Phobius"/>
    </source>
</evidence>
<reference evidence="2 3" key="1">
    <citation type="journal article" date="2015" name="Genome Announc.">
        <title>Draft Genome Sequence and Gene Annotation of the Entomopathogenic Fungus Verticillium hemipterigenum.</title>
        <authorList>
            <person name="Horn F."/>
            <person name="Habel A."/>
            <person name="Scharf D.H."/>
            <person name="Dworschak J."/>
            <person name="Brakhage A.A."/>
            <person name="Guthke R."/>
            <person name="Hertweck C."/>
            <person name="Linde J."/>
        </authorList>
    </citation>
    <scope>NUCLEOTIDE SEQUENCE [LARGE SCALE GENOMIC DNA]</scope>
</reference>
<feature type="transmembrane region" description="Helical" evidence="1">
    <location>
        <begin position="86"/>
        <end position="101"/>
    </location>
</feature>
<sequence>MSYNPWYCATECTGMSINFALRLVIYSAALGLISKFSKIRPNSGNKITLADQLVFYGGIALTSIIAISYSEMIGRGYGKDFEPMDLVRLGGVIGMAYYVLYQEYVMLPKKTDDEQLADVIARGMAMAEDEKKTS</sequence>
<feature type="transmembrane region" description="Helical" evidence="1">
    <location>
        <begin position="15"/>
        <end position="33"/>
    </location>
</feature>
<accession>A0A0A1TR45</accession>
<dbReference type="Proteomes" id="UP000039046">
    <property type="component" value="Unassembled WGS sequence"/>
</dbReference>
<name>A0A0A1TR45_9HYPO</name>
<keyword evidence="1" id="KW-1133">Transmembrane helix</keyword>